<dbReference type="AlphaFoldDB" id="D5WR17"/>
<gene>
    <name evidence="2" type="ordered locus">Btus_0029</name>
</gene>
<evidence type="ECO:0008006" key="4">
    <source>
        <dbReference type="Google" id="ProtNLM"/>
    </source>
</evidence>
<dbReference type="HOGENOM" id="CLU_3118939_0_0_9"/>
<accession>D5WR17</accession>
<name>D5WR17_KYRT2</name>
<dbReference type="RefSeq" id="WP_013074101.1">
    <property type="nucleotide sequence ID" value="NC_014098.1"/>
</dbReference>
<dbReference type="OrthoDB" id="2418411at2"/>
<evidence type="ECO:0000313" key="2">
    <source>
        <dbReference type="EMBL" id="ADG04807.1"/>
    </source>
</evidence>
<keyword evidence="1" id="KW-0812">Transmembrane</keyword>
<dbReference type="STRING" id="562970.Btus_0029"/>
<proteinExistence type="predicted"/>
<sequence>MDPDLNKDIQKVEKTDENLHDTIVASLVVGAFIVILWFLMFGLYVTRLSA</sequence>
<keyword evidence="1" id="KW-0472">Membrane</keyword>
<dbReference type="EMBL" id="CP002017">
    <property type="protein sequence ID" value="ADG04807.1"/>
    <property type="molecule type" value="Genomic_DNA"/>
</dbReference>
<protein>
    <recommendedName>
        <fullName evidence="4">Cytochrome c oxidase subunit 2A</fullName>
    </recommendedName>
</protein>
<keyword evidence="1" id="KW-1133">Transmembrane helix</keyword>
<evidence type="ECO:0000256" key="1">
    <source>
        <dbReference type="SAM" id="Phobius"/>
    </source>
</evidence>
<evidence type="ECO:0000313" key="3">
    <source>
        <dbReference type="Proteomes" id="UP000002368"/>
    </source>
</evidence>
<dbReference type="Proteomes" id="UP000002368">
    <property type="component" value="Chromosome"/>
</dbReference>
<reference evidence="2 3" key="1">
    <citation type="journal article" date="2011" name="Stand. Genomic Sci.">
        <title>Complete genome sequence of the thermophilic, hydrogen-oxidizing Bacillus tusciae type strain (T2) and reclassification in the new genus, Kyrpidia gen. nov. as Kyrpidia tusciae comb. nov. and emendation of the family Alicyclobacillaceae da Costa and Rainey, 2010.</title>
        <authorList>
            <person name="Klenk H.P."/>
            <person name="Lapidus A."/>
            <person name="Chertkov O."/>
            <person name="Copeland A."/>
            <person name="Del Rio T.G."/>
            <person name="Nolan M."/>
            <person name="Lucas S."/>
            <person name="Chen F."/>
            <person name="Tice H."/>
            <person name="Cheng J.F."/>
            <person name="Han C."/>
            <person name="Bruce D."/>
            <person name="Goodwin L."/>
            <person name="Pitluck S."/>
            <person name="Pati A."/>
            <person name="Ivanova N."/>
            <person name="Mavromatis K."/>
            <person name="Daum C."/>
            <person name="Chen A."/>
            <person name="Palaniappan K."/>
            <person name="Chang Y.J."/>
            <person name="Land M."/>
            <person name="Hauser L."/>
            <person name="Jeffries C.D."/>
            <person name="Detter J.C."/>
            <person name="Rohde M."/>
            <person name="Abt B."/>
            <person name="Pukall R."/>
            <person name="Goker M."/>
            <person name="Bristow J."/>
            <person name="Markowitz V."/>
            <person name="Hugenholtz P."/>
            <person name="Eisen J.A."/>
        </authorList>
    </citation>
    <scope>NUCLEOTIDE SEQUENCE [LARGE SCALE GENOMIC DNA]</scope>
    <source>
        <strain evidence="2 3">DSM 2912</strain>
    </source>
</reference>
<keyword evidence="3" id="KW-1185">Reference proteome</keyword>
<organism evidence="2 3">
    <name type="scientific">Kyrpidia tusciae (strain DSM 2912 / NBRC 15312 / T2)</name>
    <name type="common">Bacillus tusciae</name>
    <dbReference type="NCBI Taxonomy" id="562970"/>
    <lineage>
        <taxon>Bacteria</taxon>
        <taxon>Bacillati</taxon>
        <taxon>Bacillota</taxon>
        <taxon>Bacilli</taxon>
        <taxon>Bacillales</taxon>
        <taxon>Alicyclobacillaceae</taxon>
        <taxon>Kyrpidia</taxon>
    </lineage>
</organism>
<dbReference type="KEGG" id="bts:Btus_0029"/>
<feature type="transmembrane region" description="Helical" evidence="1">
    <location>
        <begin position="23"/>
        <end position="45"/>
    </location>
</feature>